<dbReference type="Pfam" id="PF20567">
    <property type="entry name" value="DUF6776"/>
    <property type="match status" value="1"/>
</dbReference>
<protein>
    <submittedName>
        <fullName evidence="3">Uncharacterized protein</fullName>
    </submittedName>
</protein>
<dbReference type="OrthoDB" id="8585321at2"/>
<feature type="coiled-coil region" evidence="1">
    <location>
        <begin position="57"/>
        <end position="126"/>
    </location>
</feature>
<keyword evidence="2" id="KW-0472">Membrane</keyword>
<keyword evidence="2" id="KW-0812">Transmembrane</keyword>
<accession>A0A2S5SQT3</accession>
<organism evidence="3 4">
    <name type="scientific">Caldimonas caldifontis</name>
    <dbReference type="NCBI Taxonomy" id="1452508"/>
    <lineage>
        <taxon>Bacteria</taxon>
        <taxon>Pseudomonadati</taxon>
        <taxon>Pseudomonadota</taxon>
        <taxon>Betaproteobacteria</taxon>
        <taxon>Burkholderiales</taxon>
        <taxon>Sphaerotilaceae</taxon>
        <taxon>Caldimonas</taxon>
    </lineage>
</organism>
<dbReference type="Proteomes" id="UP000238605">
    <property type="component" value="Unassembled WGS sequence"/>
</dbReference>
<evidence type="ECO:0000313" key="3">
    <source>
        <dbReference type="EMBL" id="PPE65066.1"/>
    </source>
</evidence>
<comment type="caution">
    <text evidence="3">The sequence shown here is derived from an EMBL/GenBank/DDBJ whole genome shotgun (WGS) entry which is preliminary data.</text>
</comment>
<name>A0A2S5SQT3_9BURK</name>
<evidence type="ECO:0000313" key="4">
    <source>
        <dbReference type="Proteomes" id="UP000238605"/>
    </source>
</evidence>
<proteinExistence type="predicted"/>
<dbReference type="RefSeq" id="WP_104303826.1">
    <property type="nucleotide sequence ID" value="NZ_PSNX01000017.1"/>
</dbReference>
<keyword evidence="4" id="KW-1185">Reference proteome</keyword>
<dbReference type="InterPro" id="IPR046703">
    <property type="entry name" value="DUF6776"/>
</dbReference>
<keyword evidence="2" id="KW-1133">Transmembrane helix</keyword>
<evidence type="ECO:0000256" key="2">
    <source>
        <dbReference type="SAM" id="Phobius"/>
    </source>
</evidence>
<dbReference type="AlphaFoldDB" id="A0A2S5SQT3"/>
<sequence length="236" mass="26567">MRWKLIKRRLSVSAPRMTVRSHLPWPLRWAALAVMLGFSGAIALWAFEFGKDIAGLDRVERGELSRLRAEVQQLRQERDKAQSIANTAESLLKMERVAQERLAEQIKQLEADNLALQDDLGFFERLMPTTGEGPLALRGLQAEVAAPGQMRYQLLIMQNGRAQPEFRGRYEIRLAGSLDGKAWSQGRADGGRSVVIKHYKRVQGVIDFPPSAVVQQLDVRVIDANGTVRAQQTLRL</sequence>
<reference evidence="3 4" key="1">
    <citation type="submission" date="2018-02" db="EMBL/GenBank/DDBJ databases">
        <title>Reclassifiation of [Polyangium] brachysporum DSM 7029 as Guopingzhaonella breviflexa gen. nov., sp. nov., a member of the family Comamonadaceae.</title>
        <authorList>
            <person name="Tang B."/>
        </authorList>
    </citation>
    <scope>NUCLEOTIDE SEQUENCE [LARGE SCALE GENOMIC DNA]</scope>
    <source>
        <strain evidence="3 4">BCRC 80649</strain>
    </source>
</reference>
<keyword evidence="1" id="KW-0175">Coiled coil</keyword>
<dbReference type="EMBL" id="PSNX01000017">
    <property type="protein sequence ID" value="PPE65066.1"/>
    <property type="molecule type" value="Genomic_DNA"/>
</dbReference>
<feature type="transmembrane region" description="Helical" evidence="2">
    <location>
        <begin position="26"/>
        <end position="47"/>
    </location>
</feature>
<evidence type="ECO:0000256" key="1">
    <source>
        <dbReference type="SAM" id="Coils"/>
    </source>
</evidence>
<gene>
    <name evidence="3" type="ORF">C1704_16440</name>
</gene>